<dbReference type="RefSeq" id="WP_203664110.1">
    <property type="nucleotide sequence ID" value="NZ_BAAAZM010000001.1"/>
</dbReference>
<evidence type="ECO:0000313" key="1">
    <source>
        <dbReference type="EMBL" id="GID15705.1"/>
    </source>
</evidence>
<keyword evidence="2" id="KW-1185">Reference proteome</keyword>
<gene>
    <name evidence="1" type="ORF">Aru02nite_65940</name>
</gene>
<dbReference type="Proteomes" id="UP000612808">
    <property type="component" value="Unassembled WGS sequence"/>
</dbReference>
<protein>
    <submittedName>
        <fullName evidence="1">Uncharacterized protein</fullName>
    </submittedName>
</protein>
<comment type="caution">
    <text evidence="1">The sequence shown here is derived from an EMBL/GenBank/DDBJ whole genome shotgun (WGS) entry which is preliminary data.</text>
</comment>
<name>A0A8J3J6H0_9ACTN</name>
<organism evidence="1 2">
    <name type="scientific">Actinocatenispora rupis</name>
    <dbReference type="NCBI Taxonomy" id="519421"/>
    <lineage>
        <taxon>Bacteria</taxon>
        <taxon>Bacillati</taxon>
        <taxon>Actinomycetota</taxon>
        <taxon>Actinomycetes</taxon>
        <taxon>Micromonosporales</taxon>
        <taxon>Micromonosporaceae</taxon>
        <taxon>Actinocatenispora</taxon>
    </lineage>
</organism>
<dbReference type="AlphaFoldDB" id="A0A8J3J6H0"/>
<sequence length="220" mass="24311">MTTTVDDLLATWRTAEADAFGALGWTPGMPDVYSIALTDDGAWTGEVRLPKNTRGGVVNQEYPAPGVIHRPTEDLLARLESYEPGTAPPPQTVSAVLDHVVPPPESFRYSRITVRRAEDVPDAVARTVELVRDRLLPWQRRHTDPDLVRDHLAGRPYLKILRAGNLRRLVLFEHLRGDDAGARTALDTYLAEYAEGLTPQDPAHHDSFVAGVGALLSRPR</sequence>
<reference evidence="1" key="1">
    <citation type="submission" date="2021-01" db="EMBL/GenBank/DDBJ databases">
        <title>Whole genome shotgun sequence of Actinocatenispora rupis NBRC 107355.</title>
        <authorList>
            <person name="Komaki H."/>
            <person name="Tamura T."/>
        </authorList>
    </citation>
    <scope>NUCLEOTIDE SEQUENCE</scope>
    <source>
        <strain evidence="1">NBRC 107355</strain>
    </source>
</reference>
<proteinExistence type="predicted"/>
<evidence type="ECO:0000313" key="2">
    <source>
        <dbReference type="Proteomes" id="UP000612808"/>
    </source>
</evidence>
<accession>A0A8J3J6H0</accession>
<dbReference type="EMBL" id="BOMB01000046">
    <property type="protein sequence ID" value="GID15705.1"/>
    <property type="molecule type" value="Genomic_DNA"/>
</dbReference>